<dbReference type="RefSeq" id="WP_039664346.1">
    <property type="nucleotide sequence ID" value="NZ_CP007772.1"/>
</dbReference>
<dbReference type="CDD" id="cd07197">
    <property type="entry name" value="nitrilase"/>
    <property type="match status" value="1"/>
</dbReference>
<dbReference type="GO" id="GO:0033388">
    <property type="term" value="P:putrescine biosynthetic process from arginine"/>
    <property type="evidence" value="ECO:0007669"/>
    <property type="project" value="TreeGrafter"/>
</dbReference>
<dbReference type="KEGG" id="csm:CSUB8521_1331"/>
<dbReference type="InterPro" id="IPR050345">
    <property type="entry name" value="Aliph_Amidase/BUP"/>
</dbReference>
<dbReference type="HOGENOM" id="CLU_066196_0_0_7"/>
<dbReference type="Gene3D" id="3.60.110.10">
    <property type="entry name" value="Carbon-nitrogen hydrolase"/>
    <property type="match status" value="1"/>
</dbReference>
<name>A0A0A8HBW1_9BACT</name>
<dbReference type="Proteomes" id="UP000031135">
    <property type="component" value="Chromosome"/>
</dbReference>
<sequence>MSSVVALQFPTLALSESRLDYYLKAAKESGANLVVLGEYVLNSFFSELKTMPKSMIKEQSQSKKASLIKLAKKYDLNIIAPFISVENDGLKKLCLKVSPQNVKVYEQQILMPYAHWNEEKFFNNKKTDKLKLFTFIHEGLKCALLFGFEAHFDIFWQMIMKKKIDLVIIPTASTFESNQRWLELLKTRAFLNSTNILRVNRIGNLKQENEWKFYGDSFFINAFGEVQEQLGDQEEMLVVEVSKANEARNLWSFDKLVKNYEE</sequence>
<organism evidence="3 4">
    <name type="scientific">Campylobacter subantarcticus LMG 24374</name>
    <dbReference type="NCBI Taxonomy" id="1388751"/>
    <lineage>
        <taxon>Bacteria</taxon>
        <taxon>Pseudomonadati</taxon>
        <taxon>Campylobacterota</taxon>
        <taxon>Epsilonproteobacteria</taxon>
        <taxon>Campylobacterales</taxon>
        <taxon>Campylobacteraceae</taxon>
        <taxon>Campylobacter</taxon>
    </lineage>
</organism>
<dbReference type="EMBL" id="CP007772">
    <property type="protein sequence ID" value="AJC91160.1"/>
    <property type="molecule type" value="Genomic_DNA"/>
</dbReference>
<keyword evidence="1 3" id="KW-0378">Hydrolase</keyword>
<proteinExistence type="predicted"/>
<reference evidence="3 4" key="1">
    <citation type="journal article" date="2014" name="Genome Biol. Evol.">
        <title>Comparative Genomics of the Campylobacter lari Group.</title>
        <authorList>
            <person name="Miller W.G."/>
            <person name="Yee E."/>
            <person name="Chapman M.H."/>
            <person name="Smith T.P."/>
            <person name="Bono J.L."/>
            <person name="Huynh S."/>
            <person name="Parker C.T."/>
            <person name="Vandamme P."/>
            <person name="Luong K."/>
            <person name="Korlach J."/>
        </authorList>
    </citation>
    <scope>NUCLEOTIDE SEQUENCE [LARGE SCALE GENOMIC DNA]</scope>
    <source>
        <strain evidence="3 4">LMG 24374</strain>
    </source>
</reference>
<dbReference type="GO" id="GO:0050126">
    <property type="term" value="F:N-carbamoylputrescine amidase activity"/>
    <property type="evidence" value="ECO:0007669"/>
    <property type="project" value="TreeGrafter"/>
</dbReference>
<dbReference type="PANTHER" id="PTHR43674:SF2">
    <property type="entry name" value="BETA-UREIDOPROPIONASE"/>
    <property type="match status" value="1"/>
</dbReference>
<gene>
    <name evidence="3" type="ORF">CSUB8521_1331</name>
</gene>
<dbReference type="InterPro" id="IPR003010">
    <property type="entry name" value="C-N_Hydrolase"/>
</dbReference>
<dbReference type="OrthoDB" id="5357560at2"/>
<dbReference type="Pfam" id="PF00795">
    <property type="entry name" value="CN_hydrolase"/>
    <property type="match status" value="1"/>
</dbReference>
<dbReference type="AlphaFoldDB" id="A0A0A8HBW1"/>
<evidence type="ECO:0000256" key="1">
    <source>
        <dbReference type="ARBA" id="ARBA00022801"/>
    </source>
</evidence>
<dbReference type="SUPFAM" id="SSF56317">
    <property type="entry name" value="Carbon-nitrogen hydrolase"/>
    <property type="match status" value="1"/>
</dbReference>
<feature type="domain" description="CN hydrolase" evidence="2">
    <location>
        <begin position="22"/>
        <end position="242"/>
    </location>
</feature>
<dbReference type="InterPro" id="IPR036526">
    <property type="entry name" value="C-N_Hydrolase_sf"/>
</dbReference>
<dbReference type="PANTHER" id="PTHR43674">
    <property type="entry name" value="NITRILASE C965.09-RELATED"/>
    <property type="match status" value="1"/>
</dbReference>
<protein>
    <submittedName>
        <fullName evidence="3">Hydrolase, carbon-nitrogen family</fullName>
    </submittedName>
</protein>
<evidence type="ECO:0000313" key="4">
    <source>
        <dbReference type="Proteomes" id="UP000031135"/>
    </source>
</evidence>
<evidence type="ECO:0000313" key="3">
    <source>
        <dbReference type="EMBL" id="AJC91160.1"/>
    </source>
</evidence>
<evidence type="ECO:0000259" key="2">
    <source>
        <dbReference type="Pfam" id="PF00795"/>
    </source>
</evidence>
<accession>A0A0A8HBW1</accession>